<dbReference type="SUPFAM" id="SSF51182">
    <property type="entry name" value="RmlC-like cupins"/>
    <property type="match status" value="1"/>
</dbReference>
<dbReference type="Proteomes" id="UP000256310">
    <property type="component" value="Unassembled WGS sequence"/>
</dbReference>
<dbReference type="Pfam" id="PF07883">
    <property type="entry name" value="Cupin_2"/>
    <property type="match status" value="1"/>
</dbReference>
<accession>A0A3D9FBJ1</accession>
<dbReference type="Gene3D" id="2.60.120.10">
    <property type="entry name" value="Jelly Rolls"/>
    <property type="match status" value="1"/>
</dbReference>
<dbReference type="OrthoDB" id="512358at2"/>
<dbReference type="AlphaFoldDB" id="A0A3D9FBJ1"/>
<keyword evidence="2" id="KW-0560">Oxidoreductase</keyword>
<keyword evidence="3" id="KW-1185">Reference proteome</keyword>
<comment type="caution">
    <text evidence="2">The sequence shown here is derived from an EMBL/GenBank/DDBJ whole genome shotgun (WGS) entry which is preliminary data.</text>
</comment>
<dbReference type="EMBL" id="QRDP01000004">
    <property type="protein sequence ID" value="RED15190.1"/>
    <property type="molecule type" value="Genomic_DNA"/>
</dbReference>
<organism evidence="2 3">
    <name type="scientific">Parasphingopyxis lamellibrachiae</name>
    <dbReference type="NCBI Taxonomy" id="680125"/>
    <lineage>
        <taxon>Bacteria</taxon>
        <taxon>Pseudomonadati</taxon>
        <taxon>Pseudomonadota</taxon>
        <taxon>Alphaproteobacteria</taxon>
        <taxon>Sphingomonadales</taxon>
        <taxon>Sphingomonadaceae</taxon>
        <taxon>Parasphingopyxis</taxon>
    </lineage>
</organism>
<protein>
    <submittedName>
        <fullName evidence="2">Quercetin dioxygenase-like cupin family protein</fullName>
    </submittedName>
</protein>
<keyword evidence="2" id="KW-0223">Dioxygenase</keyword>
<dbReference type="RefSeq" id="WP_147297589.1">
    <property type="nucleotide sequence ID" value="NZ_QRDP01000004.1"/>
</dbReference>
<gene>
    <name evidence="2" type="ORF">DFR46_0177</name>
</gene>
<evidence type="ECO:0000259" key="1">
    <source>
        <dbReference type="Pfam" id="PF07883"/>
    </source>
</evidence>
<dbReference type="GO" id="GO:0051213">
    <property type="term" value="F:dioxygenase activity"/>
    <property type="evidence" value="ECO:0007669"/>
    <property type="project" value="UniProtKB-KW"/>
</dbReference>
<name>A0A3D9FBJ1_9SPHN</name>
<evidence type="ECO:0000313" key="3">
    <source>
        <dbReference type="Proteomes" id="UP000256310"/>
    </source>
</evidence>
<dbReference type="InterPro" id="IPR014710">
    <property type="entry name" value="RmlC-like_jellyroll"/>
</dbReference>
<sequence length="121" mass="13551">MTERRRVDPIAAAAGLAEMEFRELASFNEGGVGVFWSEAGGPSPWEMHPACEEMLQVLEGEIEVEILPEDGGPGEKTVVSEGEFIVIPRRCWHRQRLLKRTKELYLTPGSSEHSMEEDPRG</sequence>
<dbReference type="CDD" id="cd02208">
    <property type="entry name" value="cupin_RmlC-like"/>
    <property type="match status" value="1"/>
</dbReference>
<dbReference type="InterPro" id="IPR013096">
    <property type="entry name" value="Cupin_2"/>
</dbReference>
<proteinExistence type="predicted"/>
<reference evidence="2 3" key="1">
    <citation type="submission" date="2018-07" db="EMBL/GenBank/DDBJ databases">
        <title>Genomic Encyclopedia of Type Strains, Phase IV (KMG-IV): sequencing the most valuable type-strain genomes for metagenomic binning, comparative biology and taxonomic classification.</title>
        <authorList>
            <person name="Goeker M."/>
        </authorList>
    </citation>
    <scope>NUCLEOTIDE SEQUENCE [LARGE SCALE GENOMIC DNA]</scope>
    <source>
        <strain evidence="2 3">DSM 26725</strain>
    </source>
</reference>
<feature type="domain" description="Cupin type-2" evidence="1">
    <location>
        <begin position="39"/>
        <end position="94"/>
    </location>
</feature>
<evidence type="ECO:0000313" key="2">
    <source>
        <dbReference type="EMBL" id="RED15190.1"/>
    </source>
</evidence>
<dbReference type="InterPro" id="IPR011051">
    <property type="entry name" value="RmlC_Cupin_sf"/>
</dbReference>